<dbReference type="PROSITE" id="PS50893">
    <property type="entry name" value="ABC_TRANSPORTER_2"/>
    <property type="match status" value="1"/>
</dbReference>
<evidence type="ECO:0000256" key="1">
    <source>
        <dbReference type="ARBA" id="ARBA00005417"/>
    </source>
</evidence>
<comment type="similarity">
    <text evidence="1">Belongs to the ABC transporter superfamily.</text>
</comment>
<accession>A0A7W6S8Y4</accession>
<dbReference type="EMBL" id="JACIGW010000003">
    <property type="protein sequence ID" value="MBB4349416.1"/>
    <property type="molecule type" value="Genomic_DNA"/>
</dbReference>
<dbReference type="EMBL" id="JACIHM010000003">
    <property type="protein sequence ID" value="MBB4446994.1"/>
    <property type="molecule type" value="Genomic_DNA"/>
</dbReference>
<dbReference type="InterPro" id="IPR003593">
    <property type="entry name" value="AAA+_ATPase"/>
</dbReference>
<dbReference type="PANTHER" id="PTHR43423:SF1">
    <property type="entry name" value="ABC TRANSPORTER I FAMILY MEMBER 17"/>
    <property type="match status" value="1"/>
</dbReference>
<evidence type="ECO:0000256" key="4">
    <source>
        <dbReference type="ARBA" id="ARBA00022741"/>
    </source>
</evidence>
<dbReference type="Proteomes" id="UP000576087">
    <property type="component" value="Unassembled WGS sequence"/>
</dbReference>
<keyword evidence="4" id="KW-0547">Nucleotide-binding</keyword>
<evidence type="ECO:0000256" key="5">
    <source>
        <dbReference type="ARBA" id="ARBA00022840"/>
    </source>
</evidence>
<evidence type="ECO:0000313" key="12">
    <source>
        <dbReference type="Proteomes" id="UP000576087"/>
    </source>
</evidence>
<evidence type="ECO:0000259" key="6">
    <source>
        <dbReference type="PROSITE" id="PS50893"/>
    </source>
</evidence>
<dbReference type="SUPFAM" id="SSF52540">
    <property type="entry name" value="P-loop containing nucleoside triphosphate hydrolases"/>
    <property type="match status" value="1"/>
</dbReference>
<evidence type="ECO:0000313" key="7">
    <source>
        <dbReference type="EMBL" id="MBB4349416.1"/>
    </source>
</evidence>
<dbReference type="PROSITE" id="PS00211">
    <property type="entry name" value="ABC_TRANSPORTER_1"/>
    <property type="match status" value="1"/>
</dbReference>
<protein>
    <submittedName>
        <fullName evidence="7">Putative ABC transport system ATP-binding protein</fullName>
    </submittedName>
</protein>
<reference evidence="10 11" key="1">
    <citation type="submission" date="2020-08" db="EMBL/GenBank/DDBJ databases">
        <title>Genomic Encyclopedia of Type Strains, Phase IV (KMG-V): Genome sequencing to study the core and pangenomes of soil and plant-associated prokaryotes.</title>
        <authorList>
            <person name="Whitman W."/>
        </authorList>
    </citation>
    <scope>NUCLEOTIDE SEQUENCE [LARGE SCALE GENOMIC DNA]</scope>
    <source>
        <strain evidence="8 11">SEMIA 444</strain>
        <strain evidence="7 10">SEMIA 448</strain>
        <strain evidence="9 12">SEMIA 452</strain>
    </source>
</reference>
<name>A0A7W6S8Y4_9HYPH</name>
<dbReference type="Pfam" id="PF00005">
    <property type="entry name" value="ABC_tran"/>
    <property type="match status" value="1"/>
</dbReference>
<dbReference type="GO" id="GO:0005524">
    <property type="term" value="F:ATP binding"/>
    <property type="evidence" value="ECO:0007669"/>
    <property type="project" value="UniProtKB-KW"/>
</dbReference>
<comment type="caution">
    <text evidence="7">The sequence shown here is derived from an EMBL/GenBank/DDBJ whole genome shotgun (WGS) entry which is preliminary data.</text>
</comment>
<gene>
    <name evidence="8" type="ORF">GGE31_002875</name>
    <name evidence="7" type="ORF">GGE33_003178</name>
    <name evidence="9" type="ORF">GGE35_002816</name>
</gene>
<dbReference type="SMART" id="SM00382">
    <property type="entry name" value="AAA"/>
    <property type="match status" value="1"/>
</dbReference>
<keyword evidence="11" id="KW-1185">Reference proteome</keyword>
<evidence type="ECO:0000313" key="10">
    <source>
        <dbReference type="Proteomes" id="UP000520770"/>
    </source>
</evidence>
<dbReference type="GO" id="GO:0035435">
    <property type="term" value="P:phosphate ion transmembrane transport"/>
    <property type="evidence" value="ECO:0007669"/>
    <property type="project" value="InterPro"/>
</dbReference>
<proteinExistence type="inferred from homology"/>
<dbReference type="InterPro" id="IPR017871">
    <property type="entry name" value="ABC_transporter-like_CS"/>
</dbReference>
<dbReference type="CDD" id="cd03260">
    <property type="entry name" value="ABC_PstB_phosphate_transporter"/>
    <property type="match status" value="1"/>
</dbReference>
<dbReference type="InterPro" id="IPR005670">
    <property type="entry name" value="PstB-like"/>
</dbReference>
<dbReference type="Proteomes" id="UP000520770">
    <property type="component" value="Unassembled WGS sequence"/>
</dbReference>
<dbReference type="GO" id="GO:0016887">
    <property type="term" value="F:ATP hydrolysis activity"/>
    <property type="evidence" value="ECO:0007669"/>
    <property type="project" value="InterPro"/>
</dbReference>
<dbReference type="RefSeq" id="WP_210303675.1">
    <property type="nucleotide sequence ID" value="NZ_JACIGW010000003.1"/>
</dbReference>
<sequence length="242" mass="26254">MGAISESKSVPLDVEDVALETKCLSRKLGSKLLVDSVSVRVAKGEILAITGPSGAGKSSYLRLLNRIDEPTSGEVFLYGKNYRDFDTTTLRRRVGMVMQSANLFPGTVKQNLLFGPAQRNESISDDRVDELLAQVGLPHYASKNIDTLSGGEAQRVSFARTLANKPEVLLLDEPTSALDEETSREIERLVVDIASTGSMACLIVTHNLQQAARIAPRTLFLEHGKVAKLGLTNEVLDAYGSH</sequence>
<dbReference type="InterPro" id="IPR003439">
    <property type="entry name" value="ABC_transporter-like_ATP-bd"/>
</dbReference>
<dbReference type="PANTHER" id="PTHR43423">
    <property type="entry name" value="ABC TRANSPORTER I FAMILY MEMBER 17"/>
    <property type="match status" value="1"/>
</dbReference>
<dbReference type="Proteomes" id="UP000524535">
    <property type="component" value="Unassembled WGS sequence"/>
</dbReference>
<evidence type="ECO:0000313" key="11">
    <source>
        <dbReference type="Proteomes" id="UP000524535"/>
    </source>
</evidence>
<keyword evidence="2" id="KW-0813">Transport</keyword>
<dbReference type="EMBL" id="JACIGY010000003">
    <property type="protein sequence ID" value="MBB4412362.1"/>
    <property type="molecule type" value="Genomic_DNA"/>
</dbReference>
<evidence type="ECO:0000313" key="9">
    <source>
        <dbReference type="EMBL" id="MBB4446994.1"/>
    </source>
</evidence>
<keyword evidence="3" id="KW-0592">Phosphate transport</keyword>
<dbReference type="AlphaFoldDB" id="A0A7W6S8Y4"/>
<keyword evidence="5 7" id="KW-0067">ATP-binding</keyword>
<dbReference type="GO" id="GO:0016020">
    <property type="term" value="C:membrane"/>
    <property type="evidence" value="ECO:0007669"/>
    <property type="project" value="InterPro"/>
</dbReference>
<dbReference type="GO" id="GO:0005315">
    <property type="term" value="F:phosphate transmembrane transporter activity"/>
    <property type="evidence" value="ECO:0007669"/>
    <property type="project" value="InterPro"/>
</dbReference>
<organism evidence="7 10">
    <name type="scientific">Aliirhizobium cellulosilyticum</name>
    <dbReference type="NCBI Taxonomy" id="393664"/>
    <lineage>
        <taxon>Bacteria</taxon>
        <taxon>Pseudomonadati</taxon>
        <taxon>Pseudomonadota</taxon>
        <taxon>Alphaproteobacteria</taxon>
        <taxon>Hyphomicrobiales</taxon>
        <taxon>Rhizobiaceae</taxon>
        <taxon>Aliirhizobium</taxon>
    </lineage>
</organism>
<evidence type="ECO:0000313" key="8">
    <source>
        <dbReference type="EMBL" id="MBB4412362.1"/>
    </source>
</evidence>
<feature type="domain" description="ABC transporter" evidence="6">
    <location>
        <begin position="19"/>
        <end position="242"/>
    </location>
</feature>
<dbReference type="Gene3D" id="3.40.50.300">
    <property type="entry name" value="P-loop containing nucleotide triphosphate hydrolases"/>
    <property type="match status" value="1"/>
</dbReference>
<evidence type="ECO:0000256" key="3">
    <source>
        <dbReference type="ARBA" id="ARBA00022592"/>
    </source>
</evidence>
<dbReference type="InterPro" id="IPR027417">
    <property type="entry name" value="P-loop_NTPase"/>
</dbReference>
<evidence type="ECO:0000256" key="2">
    <source>
        <dbReference type="ARBA" id="ARBA00022448"/>
    </source>
</evidence>